<feature type="region of interest" description="Disordered" evidence="1">
    <location>
        <begin position="419"/>
        <end position="465"/>
    </location>
</feature>
<feature type="compositionally biased region" description="Polar residues" evidence="1">
    <location>
        <begin position="452"/>
        <end position="462"/>
    </location>
</feature>
<evidence type="ECO:0000313" key="2">
    <source>
        <dbReference type="EMBL" id="CEO57930.1"/>
    </source>
</evidence>
<evidence type="ECO:0000256" key="1">
    <source>
        <dbReference type="SAM" id="MobiDB-lite"/>
    </source>
</evidence>
<dbReference type="GO" id="GO:0009116">
    <property type="term" value="P:nucleoside metabolic process"/>
    <property type="evidence" value="ECO:0007669"/>
    <property type="project" value="InterPro"/>
</dbReference>
<dbReference type="InterPro" id="IPR053137">
    <property type="entry name" value="NLR-like"/>
</dbReference>
<gene>
    <name evidence="2" type="ORF">BN869_000013988_1</name>
</gene>
<proteinExistence type="predicted"/>
<dbReference type="InterPro" id="IPR035994">
    <property type="entry name" value="Nucleoside_phosphorylase_sf"/>
</dbReference>
<dbReference type="AlphaFoldDB" id="A0A0B7KSG1"/>
<name>A0A0B7KSG1_BIOOC</name>
<feature type="compositionally biased region" description="Low complexity" evidence="1">
    <location>
        <begin position="436"/>
        <end position="447"/>
    </location>
</feature>
<organism evidence="2">
    <name type="scientific">Bionectria ochroleuca</name>
    <name type="common">Gliocladium roseum</name>
    <dbReference type="NCBI Taxonomy" id="29856"/>
    <lineage>
        <taxon>Eukaryota</taxon>
        <taxon>Fungi</taxon>
        <taxon>Dikarya</taxon>
        <taxon>Ascomycota</taxon>
        <taxon>Pezizomycotina</taxon>
        <taxon>Sordariomycetes</taxon>
        <taxon>Hypocreomycetidae</taxon>
        <taxon>Hypocreales</taxon>
        <taxon>Bionectriaceae</taxon>
        <taxon>Clonostachys</taxon>
    </lineage>
</organism>
<protein>
    <recommendedName>
        <fullName evidence="3">Nucleoside phosphorylase domain-containing protein</fullName>
    </recommendedName>
</protein>
<evidence type="ECO:0008006" key="3">
    <source>
        <dbReference type="Google" id="ProtNLM"/>
    </source>
</evidence>
<dbReference type="PANTHER" id="PTHR46082:SF6">
    <property type="entry name" value="AAA+ ATPASE DOMAIN-CONTAINING PROTEIN-RELATED"/>
    <property type="match status" value="1"/>
</dbReference>
<reference evidence="2" key="1">
    <citation type="submission" date="2015-01" db="EMBL/GenBank/DDBJ databases">
        <authorList>
            <person name="Durling Mikael"/>
        </authorList>
    </citation>
    <scope>NUCLEOTIDE SEQUENCE</scope>
</reference>
<accession>A0A0B7KSG1</accession>
<feature type="non-terminal residue" evidence="2">
    <location>
        <position position="655"/>
    </location>
</feature>
<dbReference type="EMBL" id="CDPU01000186">
    <property type="protein sequence ID" value="CEO57930.1"/>
    <property type="molecule type" value="Genomic_DNA"/>
</dbReference>
<sequence length="655" mass="72721">MPLNIIAALAGTYRINTFNGRTLIKGFSILLHMLYEENGGRISYPYPCVSHIGLINNGALEELRHVLGWSLKMELYTGSTQAEYRIARSFLNKPHPRSPLADIYVAPGSHISGGPTFVICRKDTDLPIRVSPKRFRQKEWIENKFILFWDIGDERGWLVNGSVALLHLVKTSLEHSGRNLSDKSIYWKKELLEPTEPTPVSAAKVLRNSDNMKIKLFADSEECFQDRVDLFLNILEKIIDHQQHICGEDGANLANAPRKYLEGTSVRWLGATTTSSSLVDFIRSIHTITLFGRGFGELIKPASPRTCQRWSELPANKFYIAACISDLREIINPFNPKDGHTRLSRNIHTETAIFDPYECETTPVVDCREPVQTLFPSSISGLIPIRDRSIPVLNSGAIIFGQHSKVYWIWGDKGNPQTSKPSLQANIPDPITHQDSGIGSSMPSSPGEYGSESKSLGTQLSSEPVRGCPSRESYLIGIIYALPKELMAVRVLYNETYDKPAPLGDLYPYEVGRMGQHLVVSSCLPAKYSTNPAADCAANIRRSFRNLKACFLVGIGRGIPSPANDIRLGDVVVSCPTASHPAVIQYDHGKLIKEKALQRTSALNGPPRSSLAVISFLRSSPSSTDTLKAYIDRVANNVPQEEIKKYTHPGQELDI</sequence>
<dbReference type="PANTHER" id="PTHR46082">
    <property type="entry name" value="ATP/GTP-BINDING PROTEIN-RELATED"/>
    <property type="match status" value="1"/>
</dbReference>
<dbReference type="Gene3D" id="3.40.50.1580">
    <property type="entry name" value="Nucleoside phosphorylase domain"/>
    <property type="match status" value="1"/>
</dbReference>
<dbReference type="GO" id="GO:0003824">
    <property type="term" value="F:catalytic activity"/>
    <property type="evidence" value="ECO:0007669"/>
    <property type="project" value="InterPro"/>
</dbReference>